<evidence type="ECO:0000256" key="4">
    <source>
        <dbReference type="ARBA" id="ARBA00023224"/>
    </source>
</evidence>
<dbReference type="AlphaFoldDB" id="D2V8D6"/>
<dbReference type="OrthoDB" id="5817230at2759"/>
<dbReference type="GO" id="GO:0007188">
    <property type="term" value="P:adenylate cyclase-modulating G protein-coupled receptor signaling pathway"/>
    <property type="evidence" value="ECO:0007669"/>
    <property type="project" value="TreeGrafter"/>
</dbReference>
<dbReference type="Pfam" id="PF00503">
    <property type="entry name" value="G-alpha"/>
    <property type="match status" value="1"/>
</dbReference>
<gene>
    <name evidence="5" type="ORF">NAEGRDRAFT_5779</name>
</gene>
<accession>D2V8D6</accession>
<dbReference type="GO" id="GO:0046872">
    <property type="term" value="F:metal ion binding"/>
    <property type="evidence" value="ECO:0007669"/>
    <property type="project" value="UniProtKB-KW"/>
</dbReference>
<feature type="non-terminal residue" evidence="5">
    <location>
        <position position="63"/>
    </location>
</feature>
<dbReference type="SUPFAM" id="SSF52540">
    <property type="entry name" value="P-loop containing nucleoside triphosphate hydrolases"/>
    <property type="match status" value="1"/>
</dbReference>
<dbReference type="Proteomes" id="UP000006671">
    <property type="component" value="Unassembled WGS sequence"/>
</dbReference>
<dbReference type="PRINTS" id="PR00318">
    <property type="entry name" value="GPROTEINA"/>
</dbReference>
<dbReference type="KEGG" id="ngr:NAEGRDRAFT_5779"/>
<keyword evidence="1" id="KW-0479">Metal-binding</keyword>
<evidence type="ECO:0000256" key="3">
    <source>
        <dbReference type="ARBA" id="ARBA00023134"/>
    </source>
</evidence>
<keyword evidence="6" id="KW-1185">Reference proteome</keyword>
<reference evidence="5 6" key="1">
    <citation type="journal article" date="2010" name="Cell">
        <title>The genome of Naegleria gruberi illuminates early eukaryotic versatility.</title>
        <authorList>
            <person name="Fritz-Laylin L.K."/>
            <person name="Prochnik S.E."/>
            <person name="Ginger M.L."/>
            <person name="Dacks J.B."/>
            <person name="Carpenter M.L."/>
            <person name="Field M.C."/>
            <person name="Kuo A."/>
            <person name="Paredez A."/>
            <person name="Chapman J."/>
            <person name="Pham J."/>
            <person name="Shu S."/>
            <person name="Neupane R."/>
            <person name="Cipriano M."/>
            <person name="Mancuso J."/>
            <person name="Tu H."/>
            <person name="Salamov A."/>
            <person name="Lindquist E."/>
            <person name="Shapiro H."/>
            <person name="Lucas S."/>
            <person name="Grigoriev I.V."/>
            <person name="Cande W.Z."/>
            <person name="Fulton C."/>
            <person name="Rokhsar D.S."/>
            <person name="Dawson S.C."/>
        </authorList>
    </citation>
    <scope>NUCLEOTIDE SEQUENCE [LARGE SCALE GENOMIC DNA]</scope>
    <source>
        <strain evidence="5 6">NEG-M</strain>
    </source>
</reference>
<dbReference type="GO" id="GO:0001664">
    <property type="term" value="F:G protein-coupled receptor binding"/>
    <property type="evidence" value="ECO:0007669"/>
    <property type="project" value="TreeGrafter"/>
</dbReference>
<dbReference type="VEuPathDB" id="AmoebaDB:NAEGRDRAFT_5779"/>
<dbReference type="GO" id="GO:0005834">
    <property type="term" value="C:heterotrimeric G-protein complex"/>
    <property type="evidence" value="ECO:0007669"/>
    <property type="project" value="TreeGrafter"/>
</dbReference>
<dbReference type="InParanoid" id="D2V8D6"/>
<evidence type="ECO:0000256" key="2">
    <source>
        <dbReference type="ARBA" id="ARBA00022741"/>
    </source>
</evidence>
<dbReference type="OMA" id="DNITNRM"/>
<feature type="non-terminal residue" evidence="5">
    <location>
        <position position="1"/>
    </location>
</feature>
<dbReference type="PROSITE" id="PS51882">
    <property type="entry name" value="G_ALPHA"/>
    <property type="match status" value="1"/>
</dbReference>
<dbReference type="FunFam" id="3.40.50.300:FF:000720">
    <property type="entry name" value="Guanine nucleotide-binding protein G(k) subunit alpha"/>
    <property type="match status" value="1"/>
</dbReference>
<dbReference type="GO" id="GO:0005525">
    <property type="term" value="F:GTP binding"/>
    <property type="evidence" value="ECO:0007669"/>
    <property type="project" value="UniProtKB-KW"/>
</dbReference>
<dbReference type="EMBL" id="GG738856">
    <property type="protein sequence ID" value="EFC47026.1"/>
    <property type="molecule type" value="Genomic_DNA"/>
</dbReference>
<keyword evidence="2" id="KW-0547">Nucleotide-binding</keyword>
<protein>
    <submittedName>
        <fullName evidence="5">Predicted protein</fullName>
    </submittedName>
</protein>
<evidence type="ECO:0000313" key="5">
    <source>
        <dbReference type="EMBL" id="EFC47026.1"/>
    </source>
</evidence>
<organism evidence="6">
    <name type="scientific">Naegleria gruberi</name>
    <name type="common">Amoeba</name>
    <dbReference type="NCBI Taxonomy" id="5762"/>
    <lineage>
        <taxon>Eukaryota</taxon>
        <taxon>Discoba</taxon>
        <taxon>Heterolobosea</taxon>
        <taxon>Tetramitia</taxon>
        <taxon>Eutetramitia</taxon>
        <taxon>Vahlkampfiidae</taxon>
        <taxon>Naegleria</taxon>
    </lineage>
</organism>
<dbReference type="GO" id="GO:0005737">
    <property type="term" value="C:cytoplasm"/>
    <property type="evidence" value="ECO:0007669"/>
    <property type="project" value="TreeGrafter"/>
</dbReference>
<dbReference type="PANTHER" id="PTHR10218:SF302">
    <property type="entry name" value="GUANINE NUCLEOTIDE-BINDING PROTEIN ALPHA-5 SUBUNIT"/>
    <property type="match status" value="1"/>
</dbReference>
<dbReference type="GO" id="GO:0031683">
    <property type="term" value="F:G-protein beta/gamma-subunit complex binding"/>
    <property type="evidence" value="ECO:0007669"/>
    <property type="project" value="InterPro"/>
</dbReference>
<dbReference type="InterPro" id="IPR001019">
    <property type="entry name" value="Gprotein_alpha_su"/>
</dbReference>
<dbReference type="GO" id="GO:0003924">
    <property type="term" value="F:GTPase activity"/>
    <property type="evidence" value="ECO:0007669"/>
    <property type="project" value="InterPro"/>
</dbReference>
<evidence type="ECO:0000256" key="1">
    <source>
        <dbReference type="ARBA" id="ARBA00022723"/>
    </source>
</evidence>
<evidence type="ECO:0000313" key="6">
    <source>
        <dbReference type="Proteomes" id="UP000006671"/>
    </source>
</evidence>
<sequence>KWIYCFEDVHTVIYMVSLSEFNQFLFEDNITNRMEESLSLFSEVMNSRWLGPARNIILFVKPD</sequence>
<dbReference type="STRING" id="5762.D2V8D6"/>
<dbReference type="InterPro" id="IPR027417">
    <property type="entry name" value="P-loop_NTPase"/>
</dbReference>
<dbReference type="GeneID" id="8861353"/>
<proteinExistence type="predicted"/>
<dbReference type="eggNOG" id="KOG0082">
    <property type="taxonomic scope" value="Eukaryota"/>
</dbReference>
<dbReference type="PANTHER" id="PTHR10218">
    <property type="entry name" value="GTP-BINDING PROTEIN ALPHA SUBUNIT"/>
    <property type="match status" value="1"/>
</dbReference>
<dbReference type="Gene3D" id="3.40.50.300">
    <property type="entry name" value="P-loop containing nucleotide triphosphate hydrolases"/>
    <property type="match status" value="1"/>
</dbReference>
<dbReference type="RefSeq" id="XP_002679770.1">
    <property type="nucleotide sequence ID" value="XM_002679724.1"/>
</dbReference>
<keyword evidence="3" id="KW-0342">GTP-binding</keyword>
<name>D2V8D6_NAEGR</name>
<keyword evidence="4" id="KW-0807">Transducer</keyword>